<accession>A0A2G5CY21</accession>
<organism evidence="3 4">
    <name type="scientific">Aquilegia coerulea</name>
    <name type="common">Rocky mountain columbine</name>
    <dbReference type="NCBI Taxonomy" id="218851"/>
    <lineage>
        <taxon>Eukaryota</taxon>
        <taxon>Viridiplantae</taxon>
        <taxon>Streptophyta</taxon>
        <taxon>Embryophyta</taxon>
        <taxon>Tracheophyta</taxon>
        <taxon>Spermatophyta</taxon>
        <taxon>Magnoliopsida</taxon>
        <taxon>Ranunculales</taxon>
        <taxon>Ranunculaceae</taxon>
        <taxon>Thalictroideae</taxon>
        <taxon>Aquilegia</taxon>
    </lineage>
</organism>
<feature type="domain" description="F-box" evidence="2">
    <location>
        <begin position="2"/>
        <end position="50"/>
    </location>
</feature>
<dbReference type="PANTHER" id="PTHR44259">
    <property type="entry name" value="OS07G0183000 PROTEIN-RELATED"/>
    <property type="match status" value="1"/>
</dbReference>
<dbReference type="InterPro" id="IPR001810">
    <property type="entry name" value="F-box_dom"/>
</dbReference>
<dbReference type="InterPro" id="IPR005174">
    <property type="entry name" value="KIB1-4_b-propeller"/>
</dbReference>
<dbReference type="PANTHER" id="PTHR44259:SF37">
    <property type="entry name" value="DUF1618 DOMAIN-CONTAINING PROTEIN"/>
    <property type="match status" value="1"/>
</dbReference>
<gene>
    <name evidence="3" type="ORF">AQUCO_03400225v1</name>
</gene>
<sequence length="546" mass="61984">MAVDWSELPKDLLQQIFTRLLLPDHYGFSSVCSSWRSVALVNRGKRFVGLIVPGGTKDSETRCLFNPLQCDYDNNKNPPKIPVPHRYYCCGSSLGWLVLVDDNFDMNLFNPLSGAKFQLPSSTTLPPPLPAFRRFSKYYVDKALLSCDPCSANSSQNLVVFVICGSHRRLAFCKLGDKSWRPITSISHRDYTDAIFYEQKFYAIYNPGGLVSCDVSDTHPRVIEYARRPRGEIFWHTRYLVESKGELFQLRRNTRFDLDDEPYESDSDYDDDYDHHVNNINYGDDSEDGKVDSDNGDNIDDLRDKSDHDVANNYTGHENGQCLSGRVEVDNHNGRKDYQNEESVYGVGDDNLKAVNNDSGNGKVHNQNGNNQIDHGEDDEHIGDKDDQSDESAHSKVDDNHGDEQSDQGEVSDDSDGQNDDKIDLKESLRRYRTIGFKIFKLTESNRCHQCSKQCYAWEKVESLGDSAFFVGYSSSFSVSASDFFGCKPNSVYFTENRTPFEDTAEPIRHDLGMYNVQEKSVEAVYPIDSKPTTPPAVFWSTPVPW</sequence>
<dbReference type="InParanoid" id="A0A2G5CY21"/>
<feature type="compositionally biased region" description="Acidic residues" evidence="1">
    <location>
        <begin position="405"/>
        <end position="418"/>
    </location>
</feature>
<feature type="region of interest" description="Disordered" evidence="1">
    <location>
        <begin position="349"/>
        <end position="425"/>
    </location>
</feature>
<feature type="compositionally biased region" description="Polar residues" evidence="1">
    <location>
        <begin position="312"/>
        <end position="322"/>
    </location>
</feature>
<proteinExistence type="predicted"/>
<dbReference type="SUPFAM" id="SSF81383">
    <property type="entry name" value="F-box domain"/>
    <property type="match status" value="1"/>
</dbReference>
<reference evidence="3 4" key="1">
    <citation type="submission" date="2017-09" db="EMBL/GenBank/DDBJ databases">
        <title>WGS assembly of Aquilegia coerulea Goldsmith.</title>
        <authorList>
            <person name="Hodges S."/>
            <person name="Kramer E."/>
            <person name="Nordborg M."/>
            <person name="Tomkins J."/>
            <person name="Borevitz J."/>
            <person name="Derieg N."/>
            <person name="Yan J."/>
            <person name="Mihaltcheva S."/>
            <person name="Hayes R.D."/>
            <person name="Rokhsar D."/>
        </authorList>
    </citation>
    <scope>NUCLEOTIDE SEQUENCE [LARGE SCALE GENOMIC DNA]</scope>
    <source>
        <strain evidence="4">cv. Goldsmith</strain>
    </source>
</reference>
<evidence type="ECO:0000256" key="1">
    <source>
        <dbReference type="SAM" id="MobiDB-lite"/>
    </source>
</evidence>
<dbReference type="OrthoDB" id="642536at2759"/>
<evidence type="ECO:0000313" key="4">
    <source>
        <dbReference type="Proteomes" id="UP000230069"/>
    </source>
</evidence>
<feature type="compositionally biased region" description="Polar residues" evidence="1">
    <location>
        <begin position="354"/>
        <end position="373"/>
    </location>
</feature>
<feature type="compositionally biased region" description="Acidic residues" evidence="1">
    <location>
        <begin position="259"/>
        <end position="272"/>
    </location>
</feature>
<protein>
    <recommendedName>
        <fullName evidence="2">F-box domain-containing protein</fullName>
    </recommendedName>
</protein>
<feature type="region of interest" description="Disordered" evidence="1">
    <location>
        <begin position="259"/>
        <end position="333"/>
    </location>
</feature>
<evidence type="ECO:0000259" key="2">
    <source>
        <dbReference type="PROSITE" id="PS50181"/>
    </source>
</evidence>
<dbReference type="Pfam" id="PF03478">
    <property type="entry name" value="Beta-prop_KIB1-4"/>
    <property type="match status" value="2"/>
</dbReference>
<name>A0A2G5CY21_AQUCA</name>
<dbReference type="InterPro" id="IPR050942">
    <property type="entry name" value="F-box_BR-signaling"/>
</dbReference>
<dbReference type="AlphaFoldDB" id="A0A2G5CY21"/>
<dbReference type="Proteomes" id="UP000230069">
    <property type="component" value="Unassembled WGS sequence"/>
</dbReference>
<evidence type="ECO:0000313" key="3">
    <source>
        <dbReference type="EMBL" id="PIA36165.1"/>
    </source>
</evidence>
<dbReference type="InterPro" id="IPR036047">
    <property type="entry name" value="F-box-like_dom_sf"/>
</dbReference>
<feature type="compositionally biased region" description="Basic and acidic residues" evidence="1">
    <location>
        <begin position="300"/>
        <end position="310"/>
    </location>
</feature>
<dbReference type="PROSITE" id="PS50181">
    <property type="entry name" value="FBOX"/>
    <property type="match status" value="1"/>
</dbReference>
<dbReference type="Gene3D" id="1.20.1280.50">
    <property type="match status" value="1"/>
</dbReference>
<dbReference type="EMBL" id="KZ305051">
    <property type="protein sequence ID" value="PIA36165.1"/>
    <property type="molecule type" value="Genomic_DNA"/>
</dbReference>
<dbReference type="Pfam" id="PF00646">
    <property type="entry name" value="F-box"/>
    <property type="match status" value="1"/>
</dbReference>
<keyword evidence="4" id="KW-1185">Reference proteome</keyword>
<feature type="compositionally biased region" description="Basic and acidic residues" evidence="1">
    <location>
        <begin position="382"/>
        <end position="404"/>
    </location>
</feature>